<keyword evidence="1" id="KW-0472">Membrane</keyword>
<sequence>MNDRTCFRFILLMFTRVIYFFFILNAMEVNANDIIKYRASITQPDRDEVNYNPVEAYGGEIRYTIPPNGAIIHAEIYGVTSRIDYSAEIEAAVDFWRNVSRDLYPQLNIRRANNPQEVNFRIGYSSALNMLAGRPGLEPAIAYIPQTGDINTLVLRHANLAGQYGIYVDNFLAGMNDEIITAIMRTFSDIHNPGEAIKRYMYILLVRHFGYALGFVPDNPEVYLFGNNIPWYSPEIYYILSNDGVTPRLMYRNNTFEYINDLIMINGEEDAFTINDIRLSPQEEFVIRMCSNTDS</sequence>
<organism evidence="2 3">
    <name type="scientific">Xenorhabdus griffiniae</name>
    <dbReference type="NCBI Taxonomy" id="351672"/>
    <lineage>
        <taxon>Bacteria</taxon>
        <taxon>Pseudomonadati</taxon>
        <taxon>Pseudomonadota</taxon>
        <taxon>Gammaproteobacteria</taxon>
        <taxon>Enterobacterales</taxon>
        <taxon>Morganellaceae</taxon>
        <taxon>Xenorhabdus</taxon>
    </lineage>
</organism>
<dbReference type="InterPro" id="IPR024079">
    <property type="entry name" value="MetalloPept_cat_dom_sf"/>
</dbReference>
<evidence type="ECO:0000313" key="2">
    <source>
        <dbReference type="EMBL" id="WNH00323.1"/>
    </source>
</evidence>
<dbReference type="Gene3D" id="3.40.390.10">
    <property type="entry name" value="Collagenase (Catalytic Domain)"/>
    <property type="match status" value="1"/>
</dbReference>
<protein>
    <submittedName>
        <fullName evidence="2">Uncharacterized protein</fullName>
    </submittedName>
</protein>
<dbReference type="RefSeq" id="WP_189758376.1">
    <property type="nucleotide sequence ID" value="NZ_CAWPOQ010000317.1"/>
</dbReference>
<dbReference type="GeneID" id="88855969"/>
<evidence type="ECO:0000256" key="1">
    <source>
        <dbReference type="SAM" id="Phobius"/>
    </source>
</evidence>
<dbReference type="EMBL" id="CP133647">
    <property type="protein sequence ID" value="WNH00323.1"/>
    <property type="molecule type" value="Genomic_DNA"/>
</dbReference>
<accession>A0ABY9XCL1</accession>
<proteinExistence type="predicted"/>
<name>A0ABY9XCL1_9GAMM</name>
<dbReference type="Proteomes" id="UP001300348">
    <property type="component" value="Chromosome"/>
</dbReference>
<keyword evidence="1" id="KW-1133">Transmembrane helix</keyword>
<evidence type="ECO:0000313" key="3">
    <source>
        <dbReference type="Proteomes" id="UP001300348"/>
    </source>
</evidence>
<feature type="transmembrane region" description="Helical" evidence="1">
    <location>
        <begin position="7"/>
        <end position="27"/>
    </location>
</feature>
<keyword evidence="3" id="KW-1185">Reference proteome</keyword>
<keyword evidence="1" id="KW-0812">Transmembrane</keyword>
<reference evidence="2 3" key="1">
    <citation type="journal article" date="2023" name="Access Microbiol">
        <title>The genome of a steinernematid-associated Pseudomonas piscis bacterium encodes the biosynthesis of insect toxins.</title>
        <authorList>
            <person name="Awori R.M."/>
            <person name="Hendre P."/>
            <person name="Amugune N.O."/>
        </authorList>
    </citation>
    <scope>NUCLEOTIDE SEQUENCE [LARGE SCALE GENOMIC DNA]</scope>
    <source>
        <strain evidence="2 3">97</strain>
    </source>
</reference>
<gene>
    <name evidence="2" type="ORF">QL112_010390</name>
</gene>